<dbReference type="Pfam" id="PF12690">
    <property type="entry name" value="BsuPI"/>
    <property type="match status" value="1"/>
</dbReference>
<dbReference type="InterPro" id="IPR020481">
    <property type="entry name" value="Intracell_prot_inh_BsuPI"/>
</dbReference>
<dbReference type="RefSeq" id="WP_345332676.1">
    <property type="nucleotide sequence ID" value="NZ_BAABJZ010000005.1"/>
</dbReference>
<proteinExistence type="predicted"/>
<protein>
    <recommendedName>
        <fullName evidence="2">Intracellular proteinase inhibitor BsuPI domain-containing protein</fullName>
    </recommendedName>
</protein>
<dbReference type="Proteomes" id="UP001499988">
    <property type="component" value="Unassembled WGS sequence"/>
</dbReference>
<feature type="domain" description="Intracellular proteinase inhibitor BsuPI" evidence="2">
    <location>
        <begin position="84"/>
        <end position="169"/>
    </location>
</feature>
<gene>
    <name evidence="3" type="ORF">GCM10023333_03240</name>
</gene>
<dbReference type="Gene3D" id="2.60.40.2360">
    <property type="entry name" value="Intracellular proteinase inhibitor BsuPI"/>
    <property type="match status" value="1"/>
</dbReference>
<name>A0ABP9EB54_9GAMM</name>
<feature type="chain" id="PRO_5046179123" description="Intracellular proteinase inhibitor BsuPI domain-containing protein" evidence="1">
    <location>
        <begin position="22"/>
        <end position="188"/>
    </location>
</feature>
<organism evidence="3 4">
    <name type="scientific">Ferrimonas pelagia</name>
    <dbReference type="NCBI Taxonomy" id="1177826"/>
    <lineage>
        <taxon>Bacteria</taxon>
        <taxon>Pseudomonadati</taxon>
        <taxon>Pseudomonadota</taxon>
        <taxon>Gammaproteobacteria</taxon>
        <taxon>Alteromonadales</taxon>
        <taxon>Ferrimonadaceae</taxon>
        <taxon>Ferrimonas</taxon>
    </lineage>
</organism>
<accession>A0ABP9EB54</accession>
<keyword evidence="4" id="KW-1185">Reference proteome</keyword>
<keyword evidence="1" id="KW-0732">Signal</keyword>
<evidence type="ECO:0000313" key="3">
    <source>
        <dbReference type="EMBL" id="GAA4873754.1"/>
    </source>
</evidence>
<evidence type="ECO:0000256" key="1">
    <source>
        <dbReference type="SAM" id="SignalP"/>
    </source>
</evidence>
<evidence type="ECO:0000259" key="2">
    <source>
        <dbReference type="Pfam" id="PF12690"/>
    </source>
</evidence>
<evidence type="ECO:0000313" key="4">
    <source>
        <dbReference type="Proteomes" id="UP001499988"/>
    </source>
</evidence>
<dbReference type="InterPro" id="IPR038144">
    <property type="entry name" value="IPI"/>
</dbReference>
<comment type="caution">
    <text evidence="3">The sequence shown here is derived from an EMBL/GenBank/DDBJ whole genome shotgun (WGS) entry which is preliminary data.</text>
</comment>
<dbReference type="EMBL" id="BAABJZ010000005">
    <property type="protein sequence ID" value="GAA4873754.1"/>
    <property type="molecule type" value="Genomic_DNA"/>
</dbReference>
<sequence length="188" mass="20498">MVRWLWLVVMLVGCSHSEAPAGEPDDTTLKLEAATAKSRTVQPPAQLDVVGGRRYGSDRANGEVGDMALQATLKTASQWQRSIGASAELALVNPSDYALNYTVASGMLADFILMQGDQVVWRYSNEMAFIQALTQFRLEGGGQRSVKVKIGAHALKSLAPGQYALHARLNFYPKERIPEIAPVLIQLN</sequence>
<feature type="signal peptide" evidence="1">
    <location>
        <begin position="1"/>
        <end position="21"/>
    </location>
</feature>
<reference evidence="4" key="1">
    <citation type="journal article" date="2019" name="Int. J. Syst. Evol. Microbiol.">
        <title>The Global Catalogue of Microorganisms (GCM) 10K type strain sequencing project: providing services to taxonomists for standard genome sequencing and annotation.</title>
        <authorList>
            <consortium name="The Broad Institute Genomics Platform"/>
            <consortium name="The Broad Institute Genome Sequencing Center for Infectious Disease"/>
            <person name="Wu L."/>
            <person name="Ma J."/>
        </authorList>
    </citation>
    <scope>NUCLEOTIDE SEQUENCE [LARGE SCALE GENOMIC DNA]</scope>
    <source>
        <strain evidence="4">JCM 18401</strain>
    </source>
</reference>